<dbReference type="InterPro" id="IPR020635">
    <property type="entry name" value="Tyr_kinase_cat_dom"/>
</dbReference>
<accession>A0AAE4G6P3</accession>
<dbReference type="InterPro" id="IPR053235">
    <property type="entry name" value="Ser_Thr_kinase"/>
</dbReference>
<sequence length="371" mass="42921">MAERLVEFLRKKDFLLEEELGQGACGKTVLLFDSTIDEHFACKKYSPLGHAPELFEAFVREIKLLHRINHVNVVRVFNYYLFPEKTTGYILMEYVQGMDIEEYLEIHPEEINEVFFQVVAGFAHLEENNILHRDIRPANILVTDSGTVKIIDLGFGKHAVADEDYEKSISLNWWCELPSEFKYSKYDFSTEVYFVGKLFEKIILETGIQQFKHDVLLGKMCLKSPQTRVSSFLDITKILLSSDFESVDFGYDELETYRNFSNSLASVVANIEIDTKYYVDPIEILSKLEQIYKKVMLEENIPNPTIVVSCFVNGSYKYLKNKSISVSTLKSFLNLFRAVSREKKNIIVANLLTRLDSVPRYQAPIEDDIPF</sequence>
<evidence type="ECO:0000313" key="2">
    <source>
        <dbReference type="EMBL" id="MDT0335670.1"/>
    </source>
</evidence>
<comment type="caution">
    <text evidence="2">The sequence shown here is derived from an EMBL/GenBank/DDBJ whole genome shotgun (WGS) entry which is preliminary data.</text>
</comment>
<dbReference type="PANTHER" id="PTHR24361">
    <property type="entry name" value="MITOGEN-ACTIVATED KINASE KINASE KINASE"/>
    <property type="match status" value="1"/>
</dbReference>
<dbReference type="GO" id="GO:0004674">
    <property type="term" value="F:protein serine/threonine kinase activity"/>
    <property type="evidence" value="ECO:0007669"/>
    <property type="project" value="TreeGrafter"/>
</dbReference>
<dbReference type="PROSITE" id="PS50011">
    <property type="entry name" value="PROTEIN_KINASE_DOM"/>
    <property type="match status" value="1"/>
</dbReference>
<proteinExistence type="predicted"/>
<dbReference type="PROSITE" id="PS00109">
    <property type="entry name" value="PROTEIN_KINASE_TYR"/>
    <property type="match status" value="1"/>
</dbReference>
<dbReference type="CDD" id="cd00180">
    <property type="entry name" value="PKc"/>
    <property type="match status" value="1"/>
</dbReference>
<dbReference type="SUPFAM" id="SSF56112">
    <property type="entry name" value="Protein kinase-like (PK-like)"/>
    <property type="match status" value="1"/>
</dbReference>
<dbReference type="AlphaFoldDB" id="A0AAE4G6P3"/>
<keyword evidence="2" id="KW-0808">Transferase</keyword>
<dbReference type="Gene3D" id="1.10.510.10">
    <property type="entry name" value="Transferase(Phosphotransferase) domain 1"/>
    <property type="match status" value="1"/>
</dbReference>
<name>A0AAE4G6P3_9BURK</name>
<feature type="domain" description="Protein kinase" evidence="1">
    <location>
        <begin position="14"/>
        <end position="371"/>
    </location>
</feature>
<dbReference type="Pfam" id="PF00069">
    <property type="entry name" value="Pkinase"/>
    <property type="match status" value="1"/>
</dbReference>
<dbReference type="GO" id="GO:0005524">
    <property type="term" value="F:ATP binding"/>
    <property type="evidence" value="ECO:0007669"/>
    <property type="project" value="InterPro"/>
</dbReference>
<gene>
    <name evidence="2" type="ORF">RJN63_02420</name>
</gene>
<organism evidence="2">
    <name type="scientific">Herbaspirillum huttiense subsp. nephrolepidis</name>
    <dbReference type="NCBI Taxonomy" id="3075126"/>
    <lineage>
        <taxon>Bacteria</taxon>
        <taxon>Pseudomonadati</taxon>
        <taxon>Pseudomonadota</taxon>
        <taxon>Betaproteobacteria</taxon>
        <taxon>Burkholderiales</taxon>
        <taxon>Oxalobacteraceae</taxon>
        <taxon>Herbaspirillum</taxon>
    </lineage>
</organism>
<dbReference type="InterPro" id="IPR008266">
    <property type="entry name" value="Tyr_kinase_AS"/>
</dbReference>
<evidence type="ECO:0000259" key="1">
    <source>
        <dbReference type="PROSITE" id="PS50011"/>
    </source>
</evidence>
<dbReference type="InterPro" id="IPR011009">
    <property type="entry name" value="Kinase-like_dom_sf"/>
</dbReference>
<dbReference type="RefSeq" id="WP_310837051.1">
    <property type="nucleotide sequence ID" value="NZ_JAVLSM010000005.1"/>
</dbReference>
<keyword evidence="2" id="KW-0418">Kinase</keyword>
<reference evidence="2" key="1">
    <citation type="submission" date="2023-02" db="EMBL/GenBank/DDBJ databases">
        <title>Description of Herbaspirillum huttiense subsp. nephrolepsisexaltata and Herbaspirillum huttiense subsp. lycopersicon.</title>
        <authorList>
            <person name="Poudel M."/>
            <person name="Sharma A."/>
            <person name="Goss E."/>
            <person name="Tapia J.H."/>
            <person name="Harmon C.M."/>
            <person name="Jones J.B."/>
        </authorList>
    </citation>
    <scope>NUCLEOTIDE SEQUENCE</scope>
    <source>
        <strain evidence="2">NC40101</strain>
    </source>
</reference>
<dbReference type="SMART" id="SM00219">
    <property type="entry name" value="TyrKc"/>
    <property type="match status" value="1"/>
</dbReference>
<protein>
    <submittedName>
        <fullName evidence="2">Protein kinase family protein</fullName>
    </submittedName>
</protein>
<dbReference type="GO" id="GO:0005737">
    <property type="term" value="C:cytoplasm"/>
    <property type="evidence" value="ECO:0007669"/>
    <property type="project" value="TreeGrafter"/>
</dbReference>
<dbReference type="GO" id="GO:0004713">
    <property type="term" value="F:protein tyrosine kinase activity"/>
    <property type="evidence" value="ECO:0007669"/>
    <property type="project" value="InterPro"/>
</dbReference>
<dbReference type="InterPro" id="IPR000719">
    <property type="entry name" value="Prot_kinase_dom"/>
</dbReference>
<dbReference type="EMBL" id="JAVRAA010000001">
    <property type="protein sequence ID" value="MDT0335670.1"/>
    <property type="molecule type" value="Genomic_DNA"/>
</dbReference>